<evidence type="ECO:0000313" key="3">
    <source>
        <dbReference type="EMBL" id="APC65556.1"/>
    </source>
</evidence>
<keyword evidence="2" id="KW-0964">Secreted</keyword>
<evidence type="ECO:0000313" key="5">
    <source>
        <dbReference type="Proteomes" id="UP000011746"/>
    </source>
</evidence>
<dbReference type="GO" id="GO:0006644">
    <property type="term" value="P:phospholipid metabolic process"/>
    <property type="evidence" value="ECO:0007669"/>
    <property type="project" value="InterPro"/>
</dbReference>
<dbReference type="Proteomes" id="UP000011746">
    <property type="component" value="Unassembled WGS sequence"/>
</dbReference>
<reference evidence="3" key="3">
    <citation type="submission" date="2016-11" db="EMBL/GenBank/DDBJ databases">
        <title>Salimicrobium jeotgali MJ3, isolated from Myulchi jeot, a traditional Korean fermented seafood.</title>
        <authorList>
            <person name="Kim K.H."/>
            <person name="Jeon C.O."/>
            <person name="Jin H.M."/>
        </authorList>
    </citation>
    <scope>NUCLEOTIDE SEQUENCE</scope>
    <source>
        <strain evidence="3">MJ3</strain>
    </source>
</reference>
<evidence type="ECO:0000313" key="4">
    <source>
        <dbReference type="EMBL" id="EKE30881.1"/>
    </source>
</evidence>
<evidence type="ECO:0000256" key="2">
    <source>
        <dbReference type="ARBA" id="ARBA00022525"/>
    </source>
</evidence>
<sequence>MNQTRSRFVTLEEAKNVAGALKESELVYHKSGQSQSLTPTIAITDFIVDGELYFKLLASYYYVSEKLQILVVETKDHNNDTVEFSEKIWEYNLDKKKYHHEKYLNGELTVSEYRDEGYDMPDKIAEFQDAKRFEESVEAQDTAAAACFLENPPFGVEPCCLFEGVEYNYCGSYCGVNRDAGGGAVVNTCDVCCFNHDNCLERGDDRCGCHADILDCLGRYSCPGDSTMGAGMRVKATNDGCYF</sequence>
<reference evidence="6" key="2">
    <citation type="submission" date="2015-06" db="EMBL/GenBank/DDBJ databases">
        <title>Salimicrobium jeotgali MJ3, isolated from Myulchi jeot, a traditional Korean fermented seafood.</title>
        <authorList>
            <person name="Kim K.H."/>
            <person name="Jeon C.O."/>
            <person name="Jin H.M."/>
        </authorList>
    </citation>
    <scope>NUCLEOTIDE SEQUENCE [LARGE SCALE GENOMIC DNA]</scope>
    <source>
        <strain evidence="6">MJ3</strain>
    </source>
</reference>
<dbReference type="GO" id="GO:0005576">
    <property type="term" value="C:extracellular region"/>
    <property type="evidence" value="ECO:0007669"/>
    <property type="project" value="UniProtKB-SubCell"/>
</dbReference>
<accession>K2FIF9</accession>
<protein>
    <submittedName>
        <fullName evidence="4">Uncharacterized protein</fullName>
    </submittedName>
</protein>
<dbReference type="GO" id="GO:0050482">
    <property type="term" value="P:arachidonate secretion"/>
    <property type="evidence" value="ECO:0007669"/>
    <property type="project" value="InterPro"/>
</dbReference>
<dbReference type="EMBL" id="CP011361">
    <property type="protein sequence ID" value="APC65556.1"/>
    <property type="molecule type" value="Genomic_DNA"/>
</dbReference>
<evidence type="ECO:0000313" key="6">
    <source>
        <dbReference type="Proteomes" id="UP000092654"/>
    </source>
</evidence>
<dbReference type="InterPro" id="IPR036444">
    <property type="entry name" value="PLipase_A2_dom_sf"/>
</dbReference>
<keyword evidence="5" id="KW-1185">Reference proteome</keyword>
<dbReference type="GO" id="GO:0004623">
    <property type="term" value="F:phospholipase A2 activity"/>
    <property type="evidence" value="ECO:0007669"/>
    <property type="project" value="InterPro"/>
</dbReference>
<organism evidence="4 5">
    <name type="scientific">Salimicrobium jeotgali</name>
    <dbReference type="NCBI Taxonomy" id="1230341"/>
    <lineage>
        <taxon>Bacteria</taxon>
        <taxon>Bacillati</taxon>
        <taxon>Bacillota</taxon>
        <taxon>Bacilli</taxon>
        <taxon>Bacillales</taxon>
        <taxon>Bacillaceae</taxon>
        <taxon>Salimicrobium</taxon>
    </lineage>
</organism>
<name>K2FIF9_9BACI</name>
<dbReference type="OrthoDB" id="5125543at2"/>
<proteinExistence type="predicted"/>
<dbReference type="Gene3D" id="1.20.90.10">
    <property type="entry name" value="Phospholipase A2 domain"/>
    <property type="match status" value="1"/>
</dbReference>
<dbReference type="InterPro" id="IPR033113">
    <property type="entry name" value="PLA2_histidine"/>
</dbReference>
<reference evidence="4 5" key="1">
    <citation type="journal article" date="2012" name="J. Bacteriol.">
        <title>Draft Genome Sequence of Salimicrobium sp. Strain MJ3, Isolated from Myulchi-Jeot, Korean Fermented Seafood.</title>
        <authorList>
            <person name="Lee S.H."/>
            <person name="Jung J.Y."/>
            <person name="Jeon C.O."/>
        </authorList>
    </citation>
    <scope>NUCLEOTIDE SEQUENCE [LARGE SCALE GENOMIC DNA]</scope>
    <source>
        <strain evidence="4 5">MJ3</strain>
    </source>
</reference>
<comment type="subcellular location">
    <subcellularLocation>
        <location evidence="1">Secreted</location>
    </subcellularLocation>
</comment>
<dbReference type="Proteomes" id="UP000092654">
    <property type="component" value="Chromosome"/>
</dbReference>
<dbReference type="RefSeq" id="WP_008591635.1">
    <property type="nucleotide sequence ID" value="NZ_AMPQ01000021.1"/>
</dbReference>
<dbReference type="PROSITE" id="PS00118">
    <property type="entry name" value="PA2_HIS"/>
    <property type="match status" value="1"/>
</dbReference>
<evidence type="ECO:0000256" key="1">
    <source>
        <dbReference type="ARBA" id="ARBA00004613"/>
    </source>
</evidence>
<dbReference type="KEGG" id="sje:AAV35_14090"/>
<dbReference type="AlphaFoldDB" id="K2FIF9"/>
<gene>
    <name evidence="3" type="ORF">AAV35_14090</name>
    <name evidence="4" type="ORF">MJ3_11290</name>
</gene>
<dbReference type="EMBL" id="AMPQ01000021">
    <property type="protein sequence ID" value="EKE30881.1"/>
    <property type="molecule type" value="Genomic_DNA"/>
</dbReference>